<evidence type="ECO:0000313" key="1">
    <source>
        <dbReference type="EMBL" id="CAG8464000.1"/>
    </source>
</evidence>
<dbReference type="EMBL" id="CAJVQC010000203">
    <property type="protein sequence ID" value="CAG8464000.1"/>
    <property type="molecule type" value="Genomic_DNA"/>
</dbReference>
<reference evidence="1" key="1">
    <citation type="submission" date="2021-06" db="EMBL/GenBank/DDBJ databases">
        <authorList>
            <person name="Kallberg Y."/>
            <person name="Tangrot J."/>
            <person name="Rosling A."/>
        </authorList>
    </citation>
    <scope>NUCLEOTIDE SEQUENCE</scope>
    <source>
        <strain evidence="1">MA461A</strain>
    </source>
</reference>
<sequence>MTIFSEEGNLGEARPVTGLIVAQEEEYQPISDLFDYYYENRSCSNIKYNIREVEDDQRKQLFKLLKNHSDSCAQDISELGQTDIIQHHIPTQDICVQNCIKKSSVYTLRITTTTVEFLDNQGNQVQIEYASELVEGDRIPLYIEDLHKLGDPAKDLTNLKDKTGTNKWIICVFESSFVG</sequence>
<comment type="caution">
    <text evidence="1">The sequence shown here is derived from an EMBL/GenBank/DDBJ whole genome shotgun (WGS) entry which is preliminary data.</text>
</comment>
<keyword evidence="2" id="KW-1185">Reference proteome</keyword>
<evidence type="ECO:0000313" key="2">
    <source>
        <dbReference type="Proteomes" id="UP000789920"/>
    </source>
</evidence>
<dbReference type="Proteomes" id="UP000789920">
    <property type="component" value="Unassembled WGS sequence"/>
</dbReference>
<gene>
    <name evidence="1" type="ORF">RPERSI_LOCUS277</name>
</gene>
<name>A0ACA9KBM7_9GLOM</name>
<protein>
    <submittedName>
        <fullName evidence="1">36801_t:CDS:1</fullName>
    </submittedName>
</protein>
<accession>A0ACA9KBM7</accession>
<organism evidence="1 2">
    <name type="scientific">Racocetra persica</name>
    <dbReference type="NCBI Taxonomy" id="160502"/>
    <lineage>
        <taxon>Eukaryota</taxon>
        <taxon>Fungi</taxon>
        <taxon>Fungi incertae sedis</taxon>
        <taxon>Mucoromycota</taxon>
        <taxon>Glomeromycotina</taxon>
        <taxon>Glomeromycetes</taxon>
        <taxon>Diversisporales</taxon>
        <taxon>Gigasporaceae</taxon>
        <taxon>Racocetra</taxon>
    </lineage>
</organism>
<proteinExistence type="predicted"/>